<reference evidence="2 3" key="1">
    <citation type="submission" date="2020-08" db="EMBL/GenBank/DDBJ databases">
        <title>Amycolatopsis sp. nov. DR6-1 isolated from Dendrobium heterocarpum.</title>
        <authorList>
            <person name="Tedsree N."/>
            <person name="Kuncharoen N."/>
            <person name="Likhitwitayawuid K."/>
            <person name="Tanasupawat S."/>
        </authorList>
    </citation>
    <scope>NUCLEOTIDE SEQUENCE [LARGE SCALE GENOMIC DNA]</scope>
    <source>
        <strain evidence="2 3">DR6-1</strain>
    </source>
</reference>
<evidence type="ECO:0000256" key="1">
    <source>
        <dbReference type="SAM" id="MobiDB-lite"/>
    </source>
</evidence>
<dbReference type="EMBL" id="JACGZW010000010">
    <property type="protein sequence ID" value="MBB1157156.1"/>
    <property type="molecule type" value="Genomic_DNA"/>
</dbReference>
<comment type="caution">
    <text evidence="2">The sequence shown here is derived from an EMBL/GenBank/DDBJ whole genome shotgun (WGS) entry which is preliminary data.</text>
</comment>
<proteinExistence type="predicted"/>
<evidence type="ECO:0000313" key="3">
    <source>
        <dbReference type="Proteomes" id="UP000526734"/>
    </source>
</evidence>
<dbReference type="Proteomes" id="UP000526734">
    <property type="component" value="Unassembled WGS sequence"/>
</dbReference>
<feature type="region of interest" description="Disordered" evidence="1">
    <location>
        <begin position="856"/>
        <end position="876"/>
    </location>
</feature>
<dbReference type="AlphaFoldDB" id="A0A7W3W1M2"/>
<dbReference type="InterPro" id="IPR029058">
    <property type="entry name" value="AB_hydrolase_fold"/>
</dbReference>
<accession>A0A7W3W1M2</accession>
<keyword evidence="3" id="KW-1185">Reference proteome</keyword>
<organism evidence="2 3">
    <name type="scientific">Amycolatopsis dendrobii</name>
    <dbReference type="NCBI Taxonomy" id="2760662"/>
    <lineage>
        <taxon>Bacteria</taxon>
        <taxon>Bacillati</taxon>
        <taxon>Actinomycetota</taxon>
        <taxon>Actinomycetes</taxon>
        <taxon>Pseudonocardiales</taxon>
        <taxon>Pseudonocardiaceae</taxon>
        <taxon>Amycolatopsis</taxon>
    </lineage>
</organism>
<gene>
    <name evidence="2" type="ORF">H4281_28765</name>
</gene>
<dbReference type="Gene3D" id="3.40.50.1820">
    <property type="entry name" value="alpha/beta hydrolase"/>
    <property type="match status" value="1"/>
</dbReference>
<feature type="region of interest" description="Disordered" evidence="1">
    <location>
        <begin position="1"/>
        <end position="21"/>
    </location>
</feature>
<sequence length="876" mass="91680">MAVTLAQPAAASPAGPASPPEWRVADGRLVWTAPKPLFGDGAVEFWSGGKLLGRAQPRADLRTFSLPAGGIRDLRGLEARVGGRSLTEPPRATAKQPAAAPLPELPANAVDPGKPGQFSTVKGEYSLDPVRLPGLDGPIEMQGVVVAPKHAPGNRPLVVFLHGRHQPCYNPADPRDYSTAWPCKTGMLPIPSYRGYLQTQELLASQGFLTVSISANAINALDHAAEDGGAQARSSLVRLHLAHWADWSGSARATAPQIVRDAPAADLSNVLLVGHSRGGEGVNRAATDSLYPPPGDTGFSGPVRWKIRGDVLIAPTVFGLNPVPDVPSVTFLPSCDGDVSDLQGQQYIDGARGVSRDTALHSALYVSGANHNYFNAEWTPGVAVAPANDDFSSREPDPNCSPGVPARLTDAQQRAVGATYVAAAAQLFQKHDLRMEPLLDGSGVRAPSADPARVLSHALGGARTPVLVPDSSTKVAGSADVCQQVGPDQRCLVSSGASKSPHFVGLEDAPDPTRTAVHVRSAGAPAQIQLPRPVSSGGARALAMRVIAPENAPAASFDVAVADSRGVRTKLGSFTVAGLAGTERTRSFWGQEVRVPLPPHQEVASLELTPRTSGSEAWLLDVYAWRPGLPDPAPAPLTRVDLGALTVKEGDSGSKTYQIPVTVTGDGGGSLRVFRPETVSPMPVKWTYQAVTLAPGQHTLDLPATVVGNTRWSWPYRILADVKATRGTVVGSAQGSLNVENDDPAPKISVGKSDVTAVEGTALTWPVRLSTAADADLSVLGEVRPPKNGPELMTSDVDPEWLIEHGVDPEKKQPLSGARLTVVVRIPAGKTSGELTIPTVRHDGADPAKQVLLHLTGEPKESGPDVDVTGTVTDAG</sequence>
<protein>
    <submittedName>
        <fullName evidence="2">Uncharacterized protein</fullName>
    </submittedName>
</protein>
<name>A0A7W3W1M2_9PSEU</name>
<evidence type="ECO:0000313" key="2">
    <source>
        <dbReference type="EMBL" id="MBB1157156.1"/>
    </source>
</evidence>
<dbReference type="SUPFAM" id="SSF53474">
    <property type="entry name" value="alpha/beta-Hydrolases"/>
    <property type="match status" value="1"/>
</dbReference>